<dbReference type="InterPro" id="IPR006474">
    <property type="entry name" value="Helicase_Cas3_CRISPR-ass_core"/>
</dbReference>
<dbReference type="AlphaFoldDB" id="A0A7V3ZTB5"/>
<feature type="domain" description="HD Cas3-type" evidence="13">
    <location>
        <begin position="13"/>
        <end position="239"/>
    </location>
</feature>
<evidence type="ECO:0000256" key="5">
    <source>
        <dbReference type="ARBA" id="ARBA00022741"/>
    </source>
</evidence>
<comment type="caution">
    <text evidence="14">The sequence shown here is derived from an EMBL/GenBank/DDBJ whole genome shotgun (WGS) entry which is preliminary data.</text>
</comment>
<dbReference type="SMART" id="SM00490">
    <property type="entry name" value="HELICc"/>
    <property type="match status" value="1"/>
</dbReference>
<protein>
    <submittedName>
        <fullName evidence="14">CRISPR-associated helicase Cas3</fullName>
    </submittedName>
</protein>
<evidence type="ECO:0000256" key="6">
    <source>
        <dbReference type="ARBA" id="ARBA00022801"/>
    </source>
</evidence>
<dbReference type="NCBIfam" id="TIGR01587">
    <property type="entry name" value="cas3_core"/>
    <property type="match status" value="1"/>
</dbReference>
<dbReference type="PANTHER" id="PTHR47959">
    <property type="entry name" value="ATP-DEPENDENT RNA HELICASE RHLE-RELATED"/>
    <property type="match status" value="1"/>
</dbReference>
<dbReference type="SUPFAM" id="SSF52540">
    <property type="entry name" value="P-loop containing nucleoside triphosphate hydrolases"/>
    <property type="match status" value="1"/>
</dbReference>
<dbReference type="InterPro" id="IPR027417">
    <property type="entry name" value="P-loop_NTPase"/>
</dbReference>
<dbReference type="InterPro" id="IPR054712">
    <property type="entry name" value="Cas3-like_dom"/>
</dbReference>
<dbReference type="GO" id="GO:0005524">
    <property type="term" value="F:ATP binding"/>
    <property type="evidence" value="ECO:0007669"/>
    <property type="project" value="UniProtKB-KW"/>
</dbReference>
<evidence type="ECO:0000256" key="8">
    <source>
        <dbReference type="ARBA" id="ARBA00022840"/>
    </source>
</evidence>
<dbReference type="GO" id="GO:0004518">
    <property type="term" value="F:nuclease activity"/>
    <property type="evidence" value="ECO:0007669"/>
    <property type="project" value="UniProtKB-KW"/>
</dbReference>
<dbReference type="PROSITE" id="PS51194">
    <property type="entry name" value="HELICASE_CTER"/>
    <property type="match status" value="1"/>
</dbReference>
<evidence type="ECO:0000256" key="2">
    <source>
        <dbReference type="ARBA" id="ARBA00009046"/>
    </source>
</evidence>
<dbReference type="InterPro" id="IPR011545">
    <property type="entry name" value="DEAD/DEAH_box_helicase_dom"/>
</dbReference>
<evidence type="ECO:0000259" key="11">
    <source>
        <dbReference type="PROSITE" id="PS51192"/>
    </source>
</evidence>
<dbReference type="GO" id="GO:0051607">
    <property type="term" value="P:defense response to virus"/>
    <property type="evidence" value="ECO:0007669"/>
    <property type="project" value="UniProtKB-KW"/>
</dbReference>
<dbReference type="EMBL" id="DTDP01000123">
    <property type="protein sequence ID" value="HGK53930.1"/>
    <property type="molecule type" value="Genomic_DNA"/>
</dbReference>
<feature type="domain" description="Helicase ATP-binding" evidence="11">
    <location>
        <begin position="283"/>
        <end position="463"/>
    </location>
</feature>
<evidence type="ECO:0000256" key="4">
    <source>
        <dbReference type="ARBA" id="ARBA00022723"/>
    </source>
</evidence>
<dbReference type="PROSITE" id="PS51192">
    <property type="entry name" value="HELICASE_ATP_BIND_1"/>
    <property type="match status" value="1"/>
</dbReference>
<keyword evidence="8" id="KW-0067">ATP-binding</keyword>
<dbReference type="InterPro" id="IPR038257">
    <property type="entry name" value="CRISPR-assoc_Cas3_HD_sf"/>
</dbReference>
<comment type="similarity">
    <text evidence="10">Belongs to the DEAD box helicase family.</text>
</comment>
<dbReference type="GO" id="GO:0005829">
    <property type="term" value="C:cytosol"/>
    <property type="evidence" value="ECO:0007669"/>
    <property type="project" value="TreeGrafter"/>
</dbReference>
<keyword evidence="9" id="KW-0051">Antiviral defense</keyword>
<dbReference type="CDD" id="cd09641">
    <property type="entry name" value="Cas3''_I"/>
    <property type="match status" value="1"/>
</dbReference>
<evidence type="ECO:0000259" key="12">
    <source>
        <dbReference type="PROSITE" id="PS51194"/>
    </source>
</evidence>
<dbReference type="Gene3D" id="3.40.50.300">
    <property type="entry name" value="P-loop containing nucleotide triphosphate hydrolases"/>
    <property type="match status" value="2"/>
</dbReference>
<evidence type="ECO:0000256" key="1">
    <source>
        <dbReference type="ARBA" id="ARBA00006847"/>
    </source>
</evidence>
<dbReference type="PANTHER" id="PTHR47959:SF16">
    <property type="entry name" value="CRISPR-ASSOCIATED NUCLEASE_HELICASE CAS3-RELATED"/>
    <property type="match status" value="1"/>
</dbReference>
<evidence type="ECO:0000256" key="10">
    <source>
        <dbReference type="ARBA" id="ARBA00038437"/>
    </source>
</evidence>
<dbReference type="Pfam" id="PF22590">
    <property type="entry name" value="Cas3-like_C_2"/>
    <property type="match status" value="1"/>
</dbReference>
<dbReference type="InterPro" id="IPR001650">
    <property type="entry name" value="Helicase_C-like"/>
</dbReference>
<dbReference type="NCBIfam" id="TIGR01596">
    <property type="entry name" value="cas3_HD"/>
    <property type="match status" value="1"/>
</dbReference>
<name>A0A7V3ZTB5_UNCW3</name>
<organism evidence="14">
    <name type="scientific">candidate division WOR-3 bacterium</name>
    <dbReference type="NCBI Taxonomy" id="2052148"/>
    <lineage>
        <taxon>Bacteria</taxon>
        <taxon>Bacteria division WOR-3</taxon>
    </lineage>
</organism>
<dbReference type="SMART" id="SM00487">
    <property type="entry name" value="DEXDc"/>
    <property type="match status" value="1"/>
</dbReference>
<dbReference type="InterPro" id="IPR014001">
    <property type="entry name" value="Helicase_ATP-bd"/>
</dbReference>
<evidence type="ECO:0000256" key="9">
    <source>
        <dbReference type="ARBA" id="ARBA00023118"/>
    </source>
</evidence>
<gene>
    <name evidence="14" type="primary">cas3</name>
    <name evidence="14" type="ORF">ENU72_02775</name>
</gene>
<dbReference type="Gene3D" id="1.10.3210.30">
    <property type="match status" value="1"/>
</dbReference>
<comment type="similarity">
    <text evidence="2">In the central section; belongs to the CRISPR-associated helicase Cas3 family.</text>
</comment>
<dbReference type="GO" id="GO:0003676">
    <property type="term" value="F:nucleic acid binding"/>
    <property type="evidence" value="ECO:0007669"/>
    <property type="project" value="InterPro"/>
</dbReference>
<dbReference type="GO" id="GO:0016787">
    <property type="term" value="F:hydrolase activity"/>
    <property type="evidence" value="ECO:0007669"/>
    <property type="project" value="UniProtKB-KW"/>
</dbReference>
<keyword evidence="3" id="KW-0540">Nuclease</keyword>
<evidence type="ECO:0000259" key="13">
    <source>
        <dbReference type="PROSITE" id="PS51643"/>
    </source>
</evidence>
<evidence type="ECO:0000256" key="3">
    <source>
        <dbReference type="ARBA" id="ARBA00022722"/>
    </source>
</evidence>
<reference evidence="14" key="1">
    <citation type="journal article" date="2020" name="mSystems">
        <title>Genome- and Community-Level Interaction Insights into Carbon Utilization and Element Cycling Functions of Hydrothermarchaeota in Hydrothermal Sediment.</title>
        <authorList>
            <person name="Zhou Z."/>
            <person name="Liu Y."/>
            <person name="Xu W."/>
            <person name="Pan J."/>
            <person name="Luo Z.H."/>
            <person name="Li M."/>
        </authorList>
    </citation>
    <scope>NUCLEOTIDE SEQUENCE [LARGE SCALE GENOMIC DNA]</scope>
    <source>
        <strain evidence="14">SpSt-695</strain>
    </source>
</reference>
<dbReference type="InterPro" id="IPR050079">
    <property type="entry name" value="DEAD_box_RNA_helicase"/>
</dbReference>
<keyword evidence="7" id="KW-0347">Helicase</keyword>
<sequence length="941" mass="111385">MKLDELTQSKAIHSGNYITLFQHTKDILDAFEIIKNKVPSELHLPIKIAIFYHDFGKVIPKFQISALGNKNYEPFDIIYEIPHSIFSIFWINEEKVREKIKKIKGKISDEELLTLLKFIFSAVAYHHWRDNFENIIRNRDENLRKFIDKVLNEWKNEFEKNLKEEFEGFPENDLREFANEIKLNEKLLKGIRNGSYIYEYAIPPYNFDDQPLREILIRSFEDHKNWILISGFLQRCDHFASFCEKEGEDLNKIEIEQPEYDRVKEKIKQKINADESQIWQFQKIQDNLNKNIILIAPTGYGKTEFAFLWGAYDNGKFFYTLPLRSAVNQIFERAKEIFENERTGILHSDADVYLLQKEGDIGDTIKLYELARSLSYPSIISTGDQFFPYALRPPGFEKIFATFSYSKLIVDEVQAYDPKACAIIVSFIEWIFKMGGKFLLMTATLPNFVLEEIKKRIGENNFQLINIYEENKNDFQKIFKHKIKVRIINNQRNDFDLPDDEVEEIINQVQEGKRVLVILNTVKQAQNVYNKIKERAPENLKNKIFLLHSQFTLEDRRKKETELIEREFKNPKQNESEGKILVATQVVEASLDIDADILFTEICPLDSLVQRMGRVLRRYLYRNGKVINKSTGGEMDLDREFKAYETENNGEPNVYIWIFKDGLESGKGRVYEKELLKLSIAWFLKKQREGNITEIPSNLANQEIEKIKPTINEVFRFIREQSEQNQGRASSRSGSRGQSQSDDLYKFILEQNNWLDQLNNQEIELSEYDKYLLVSNFYKLLPKDGDYLKEFYNTLEVLDSGYMSSKKSEAERIFREIYDVNVIPENRIDDFIKSVEVFIKSHSSESEKGLFTKFKNEVLSKFVVSIPLWRKEFSEYEEVYYKVMEKLMEEEENEKWWKENKERWERRLKAWLSGLYSAKITYDSEFGVSENKERSVEYEII</sequence>
<keyword evidence="5" id="KW-0547">Nucleotide-binding</keyword>
<evidence type="ECO:0000313" key="14">
    <source>
        <dbReference type="EMBL" id="HGK53930.1"/>
    </source>
</evidence>
<dbReference type="GO" id="GO:0046872">
    <property type="term" value="F:metal ion binding"/>
    <property type="evidence" value="ECO:0007669"/>
    <property type="project" value="UniProtKB-KW"/>
</dbReference>
<feature type="domain" description="Helicase C-terminal" evidence="12">
    <location>
        <begin position="501"/>
        <end position="662"/>
    </location>
</feature>
<dbReference type="GO" id="GO:0003724">
    <property type="term" value="F:RNA helicase activity"/>
    <property type="evidence" value="ECO:0007669"/>
    <property type="project" value="TreeGrafter"/>
</dbReference>
<keyword evidence="6" id="KW-0378">Hydrolase</keyword>
<dbReference type="InterPro" id="IPR006483">
    <property type="entry name" value="CRISPR-assoc_Cas3_HD"/>
</dbReference>
<dbReference type="Pfam" id="PF00270">
    <property type="entry name" value="DEAD"/>
    <property type="match status" value="1"/>
</dbReference>
<keyword evidence="4" id="KW-0479">Metal-binding</keyword>
<comment type="similarity">
    <text evidence="1">In the N-terminal section; belongs to the CRISPR-associated nuclease Cas3-HD family.</text>
</comment>
<accession>A0A7V3ZTB5</accession>
<dbReference type="PROSITE" id="PS51643">
    <property type="entry name" value="HD_CAS3"/>
    <property type="match status" value="1"/>
</dbReference>
<evidence type="ECO:0000256" key="7">
    <source>
        <dbReference type="ARBA" id="ARBA00022806"/>
    </source>
</evidence>
<proteinExistence type="inferred from homology"/>